<keyword evidence="7 14" id="KW-0418">Kinase</keyword>
<gene>
    <name evidence="14" type="ORF">HOP61_01960</name>
</gene>
<reference evidence="14" key="2">
    <citation type="journal article" date="2021" name="Front. Microbiol.">
        <title>Aerobic Denitrification and Heterotrophic Sulfur Oxidation in the Genus Halomonas Revealed by Six Novel Species Characterizations and Genome-Based Analysis.</title>
        <authorList>
            <person name="Wang L."/>
            <person name="Shao Z."/>
        </authorList>
    </citation>
    <scope>NUCLEOTIDE SEQUENCE</scope>
    <source>
        <strain evidence="14">MCCC 1A05776</strain>
    </source>
</reference>
<evidence type="ECO:0000256" key="3">
    <source>
        <dbReference type="ARBA" id="ARBA00012438"/>
    </source>
</evidence>
<name>A0AAW4YN04_9GAMM</name>
<dbReference type="PANTHER" id="PTHR45436">
    <property type="entry name" value="SENSOR HISTIDINE KINASE YKOH"/>
    <property type="match status" value="1"/>
</dbReference>
<keyword evidence="10 11" id="KW-0472">Membrane</keyword>
<evidence type="ECO:0000259" key="12">
    <source>
        <dbReference type="PROSITE" id="PS50109"/>
    </source>
</evidence>
<dbReference type="EC" id="2.7.13.3" evidence="3"/>
<dbReference type="SUPFAM" id="SSF55874">
    <property type="entry name" value="ATPase domain of HSP90 chaperone/DNA topoisomerase II/histidine kinase"/>
    <property type="match status" value="1"/>
</dbReference>
<evidence type="ECO:0000313" key="14">
    <source>
        <dbReference type="EMBL" id="MCE8050061.1"/>
    </source>
</evidence>
<evidence type="ECO:0000256" key="10">
    <source>
        <dbReference type="ARBA" id="ARBA00023136"/>
    </source>
</evidence>
<dbReference type="AlphaFoldDB" id="A0AAW4YN04"/>
<protein>
    <recommendedName>
        <fullName evidence="3">histidine kinase</fullName>
        <ecNumber evidence="3">2.7.13.3</ecNumber>
    </recommendedName>
</protein>
<keyword evidence="9" id="KW-0902">Two-component regulatory system</keyword>
<dbReference type="GO" id="GO:0000160">
    <property type="term" value="P:phosphorelay signal transduction system"/>
    <property type="evidence" value="ECO:0007669"/>
    <property type="project" value="UniProtKB-KW"/>
</dbReference>
<dbReference type="PROSITE" id="PS50109">
    <property type="entry name" value="HIS_KIN"/>
    <property type="match status" value="1"/>
</dbReference>
<evidence type="ECO:0000256" key="6">
    <source>
        <dbReference type="ARBA" id="ARBA00022692"/>
    </source>
</evidence>
<comment type="subcellular location">
    <subcellularLocation>
        <location evidence="2">Membrane</location>
    </subcellularLocation>
</comment>
<evidence type="ECO:0000256" key="11">
    <source>
        <dbReference type="SAM" id="Phobius"/>
    </source>
</evidence>
<dbReference type="InterPro" id="IPR036890">
    <property type="entry name" value="HATPase_C_sf"/>
</dbReference>
<evidence type="ECO:0000256" key="7">
    <source>
        <dbReference type="ARBA" id="ARBA00022777"/>
    </source>
</evidence>
<sequence>MLATLAVLVVVLPLAGLGFSQHFRTNATDSFDRQLEALLNVVVAGLAWDDVQQRLIQERDLGDPRFEQVFSGWYWQISDGGERALTSRSLWDQRLPVQDAPEVLRQDLPGPRGMPLRVVERDIHLAPLDTPLHISVSAPRQLLERELERFTQLVVFSLAGLGLLMLVVLALQMRWGLAPLRRMQADLARVENGEAERLDTALPTELARLASAMNGVLARDRRLMEHARHAAGNLAHALKTPVSVLTTLADAIEEPRRTRIRDELSRIDTAVRHHLARATAAGDVGLAPRVAVAEVLAPILEGLRRLGTRRGVTFDHDLPANLHVRMAPQDLQEVVGNLLDNALRWACGRVSLHSRETSEGLWLCVEDDGPGMNEAQRQAAMGRGARLDEQRSGSGLGLAIVADLVALHGGRLTLDTSPLGGLSARVWLPAQPLAELQAPPA</sequence>
<evidence type="ECO:0000313" key="15">
    <source>
        <dbReference type="Proteomes" id="UP001320178"/>
    </source>
</evidence>
<dbReference type="InterPro" id="IPR003660">
    <property type="entry name" value="HAMP_dom"/>
</dbReference>
<organism evidence="14 15">
    <name type="scientific">Billgrantia desiderata</name>
    <dbReference type="NCBI Taxonomy" id="52021"/>
    <lineage>
        <taxon>Bacteria</taxon>
        <taxon>Pseudomonadati</taxon>
        <taxon>Pseudomonadota</taxon>
        <taxon>Gammaproteobacteria</taxon>
        <taxon>Oceanospirillales</taxon>
        <taxon>Halomonadaceae</taxon>
        <taxon>Billgrantia</taxon>
    </lineage>
</organism>
<proteinExistence type="predicted"/>
<keyword evidence="5" id="KW-0808">Transferase</keyword>
<dbReference type="GO" id="GO:0004673">
    <property type="term" value="F:protein histidine kinase activity"/>
    <property type="evidence" value="ECO:0007669"/>
    <property type="project" value="UniProtKB-EC"/>
</dbReference>
<feature type="domain" description="HAMP" evidence="13">
    <location>
        <begin position="174"/>
        <end position="225"/>
    </location>
</feature>
<feature type="transmembrane region" description="Helical" evidence="11">
    <location>
        <begin position="153"/>
        <end position="173"/>
    </location>
</feature>
<dbReference type="PROSITE" id="PS50885">
    <property type="entry name" value="HAMP"/>
    <property type="match status" value="1"/>
</dbReference>
<comment type="caution">
    <text evidence="14">The sequence shown here is derived from an EMBL/GenBank/DDBJ whole genome shotgun (WGS) entry which is preliminary data.</text>
</comment>
<reference evidence="14" key="1">
    <citation type="submission" date="2020-05" db="EMBL/GenBank/DDBJ databases">
        <authorList>
            <person name="Wang L."/>
            <person name="Shao Z."/>
        </authorList>
    </citation>
    <scope>NUCLEOTIDE SEQUENCE</scope>
    <source>
        <strain evidence="14">MCCC 1A05776</strain>
    </source>
</reference>
<dbReference type="Proteomes" id="UP001320178">
    <property type="component" value="Unassembled WGS sequence"/>
</dbReference>
<dbReference type="EMBL" id="JABFTS010000001">
    <property type="protein sequence ID" value="MCE8050061.1"/>
    <property type="molecule type" value="Genomic_DNA"/>
</dbReference>
<dbReference type="Pfam" id="PF02518">
    <property type="entry name" value="HATPase_c"/>
    <property type="match status" value="1"/>
</dbReference>
<dbReference type="PRINTS" id="PR00344">
    <property type="entry name" value="BCTRLSENSOR"/>
</dbReference>
<feature type="domain" description="Histidine kinase" evidence="12">
    <location>
        <begin position="233"/>
        <end position="432"/>
    </location>
</feature>
<evidence type="ECO:0000256" key="1">
    <source>
        <dbReference type="ARBA" id="ARBA00000085"/>
    </source>
</evidence>
<dbReference type="PANTHER" id="PTHR45436:SF5">
    <property type="entry name" value="SENSOR HISTIDINE KINASE TRCS"/>
    <property type="match status" value="1"/>
</dbReference>
<keyword evidence="6 11" id="KW-0812">Transmembrane</keyword>
<dbReference type="InterPro" id="IPR050428">
    <property type="entry name" value="TCS_sensor_his_kinase"/>
</dbReference>
<evidence type="ECO:0000256" key="8">
    <source>
        <dbReference type="ARBA" id="ARBA00022989"/>
    </source>
</evidence>
<evidence type="ECO:0000256" key="4">
    <source>
        <dbReference type="ARBA" id="ARBA00022553"/>
    </source>
</evidence>
<dbReference type="SMART" id="SM00387">
    <property type="entry name" value="HATPase_c"/>
    <property type="match status" value="1"/>
</dbReference>
<dbReference type="GO" id="GO:0005886">
    <property type="term" value="C:plasma membrane"/>
    <property type="evidence" value="ECO:0007669"/>
    <property type="project" value="TreeGrafter"/>
</dbReference>
<evidence type="ECO:0000256" key="2">
    <source>
        <dbReference type="ARBA" id="ARBA00004370"/>
    </source>
</evidence>
<dbReference type="Gene3D" id="1.10.287.130">
    <property type="match status" value="1"/>
</dbReference>
<evidence type="ECO:0000259" key="13">
    <source>
        <dbReference type="PROSITE" id="PS50885"/>
    </source>
</evidence>
<dbReference type="InterPro" id="IPR004358">
    <property type="entry name" value="Sig_transdc_His_kin-like_C"/>
</dbReference>
<accession>A0AAW4YN04</accession>
<evidence type="ECO:0000256" key="9">
    <source>
        <dbReference type="ARBA" id="ARBA00023012"/>
    </source>
</evidence>
<keyword evidence="4" id="KW-0597">Phosphoprotein</keyword>
<evidence type="ECO:0000256" key="5">
    <source>
        <dbReference type="ARBA" id="ARBA00022679"/>
    </source>
</evidence>
<keyword evidence="8 11" id="KW-1133">Transmembrane helix</keyword>
<dbReference type="InterPro" id="IPR003594">
    <property type="entry name" value="HATPase_dom"/>
</dbReference>
<dbReference type="Gene3D" id="3.30.565.10">
    <property type="entry name" value="Histidine kinase-like ATPase, C-terminal domain"/>
    <property type="match status" value="1"/>
</dbReference>
<comment type="catalytic activity">
    <reaction evidence="1">
        <text>ATP + protein L-histidine = ADP + protein N-phospho-L-histidine.</text>
        <dbReference type="EC" id="2.7.13.3"/>
    </reaction>
</comment>
<dbReference type="InterPro" id="IPR005467">
    <property type="entry name" value="His_kinase_dom"/>
</dbReference>